<keyword evidence="3 16" id="KW-1003">Cell membrane</keyword>
<evidence type="ECO:0000256" key="7">
    <source>
        <dbReference type="ARBA" id="ARBA00022729"/>
    </source>
</evidence>
<evidence type="ECO:0000313" key="20">
    <source>
        <dbReference type="EMBL" id="CAK8681269.1"/>
    </source>
</evidence>
<dbReference type="SMART" id="SM00306">
    <property type="entry name" value="HintN"/>
    <property type="match status" value="1"/>
</dbReference>
<dbReference type="InterPro" id="IPR050387">
    <property type="entry name" value="Hedgehog_Signaling"/>
</dbReference>
<dbReference type="EMBL" id="CAWYQH010000079">
    <property type="protein sequence ID" value="CAK8681269.1"/>
    <property type="molecule type" value="Genomic_DNA"/>
</dbReference>
<evidence type="ECO:0000256" key="13">
    <source>
        <dbReference type="ARBA" id="ARBA00023288"/>
    </source>
</evidence>
<keyword evidence="17" id="KW-0812">Transmembrane</keyword>
<gene>
    <name evidence="20" type="ORF">CVLEPA_LOCUS11486</name>
</gene>
<accession>A0ABP0FNP6</accession>
<evidence type="ECO:0000256" key="14">
    <source>
        <dbReference type="ARBA" id="ARBA00034131"/>
    </source>
</evidence>
<comment type="caution">
    <text evidence="20">The sequence shown here is derived from an EMBL/GenBank/DDBJ whole genome shotgun (WGS) entry which is preliminary data.</text>
</comment>
<reference evidence="20 21" key="1">
    <citation type="submission" date="2024-02" db="EMBL/GenBank/DDBJ databases">
        <authorList>
            <person name="Daric V."/>
            <person name="Darras S."/>
        </authorList>
    </citation>
    <scope>NUCLEOTIDE SEQUENCE [LARGE SCALE GENOMIC DNA]</scope>
</reference>
<keyword evidence="6" id="KW-0479">Metal-binding</keyword>
<keyword evidence="11 16" id="KW-0472">Membrane</keyword>
<keyword evidence="13" id="KW-0449">Lipoprotein</keyword>
<dbReference type="PANTHER" id="PTHR11889:SF31">
    <property type="entry name" value="PROTEIN HEDGEHOG"/>
    <property type="match status" value="1"/>
</dbReference>
<comment type="function">
    <molecule>Protein hedgehog</molecule>
    <text evidence="16">The C-terminal part of the hedgehog protein precursor displays an autoproteolysis activity that results in the cleavage of the full-length protein into two parts (N-product and C-product). In addition, the C-terminal part displays a cholesterol transferase activity that results by the covalent attachment of a cholesterol moiety to the C-terminal of the newly generated N-product.</text>
</comment>
<evidence type="ECO:0000256" key="17">
    <source>
        <dbReference type="SAM" id="Phobius"/>
    </source>
</evidence>
<evidence type="ECO:0000256" key="9">
    <source>
        <dbReference type="ARBA" id="ARBA00022813"/>
    </source>
</evidence>
<dbReference type="InterPro" id="IPR001657">
    <property type="entry name" value="Hedgehog"/>
</dbReference>
<keyword evidence="5" id="KW-0808">Transferase</keyword>
<comment type="subcellular location">
    <molecule>Protein hedgehog N-product</molecule>
    <subcellularLocation>
        <location evidence="16">Cell membrane</location>
        <topology evidence="16">Lipid-anchor</topology>
    </subcellularLocation>
</comment>
<organism evidence="20 21">
    <name type="scientific">Clavelina lepadiformis</name>
    <name type="common">Light-bulb sea squirt</name>
    <name type="synonym">Ascidia lepadiformis</name>
    <dbReference type="NCBI Taxonomy" id="159417"/>
    <lineage>
        <taxon>Eukaryota</taxon>
        <taxon>Metazoa</taxon>
        <taxon>Chordata</taxon>
        <taxon>Tunicata</taxon>
        <taxon>Ascidiacea</taxon>
        <taxon>Aplousobranchia</taxon>
        <taxon>Clavelinidae</taxon>
        <taxon>Clavelina</taxon>
    </lineage>
</organism>
<keyword evidence="16" id="KW-0256">Endoplasmic reticulum</keyword>
<sequence length="570" mass="63579">MVDEEGLRFSSERFLNEISFIREEHFTDAMAAARDNVASKRSYSYERCYHSTRLCVCTCGRRSLEQNREPNSHKIHRKIASRSCIPMFTSCGGTSSLSSFRFCLYGFIIWTLIVGPMLSDMVRMSSAGRYWTTFGGVSLVRGCHPGPFQDGIPRHPRVVLTPFQRNEFVPKLSEETIGASGPAEGSITDSSQLKANYNSNIVFKDEEGTGEDRLMTARCFERLNILASFVSSEWPGVKLRVTEGWENPNTNPRQPPNSLHYEGRAVDITTNDEDLTKYPILARLAVEAGFDWVHFDNTYVHCSVKSDSSQAAQYGGCFPGDSTVPLPDGRSKKMSELRPGDQILSTDSSGRLISDSFLTFMDLQTDQRANGVARRAFVSIETEDGHRLNLTRNHLIYVSDVKGVSSDISSSHFVGVNDAWTPRHFTSPAAIFAGKASVGQYLHVTSNSTSTDVLRPSRIVKIDTVESASGAYAPLTNSGKIVVEGTLASCYAVIENDFVAHLAVTPLRYFRSFRNWMREFFHTSSLTSVDRDVTHSNMGRAQQEPGILPYAEFFYHVGSRLLPESLFWGD</sequence>
<proteinExistence type="inferred from homology"/>
<keyword evidence="2 16" id="KW-0217">Developmental protein</keyword>
<dbReference type="Pfam" id="PF01079">
    <property type="entry name" value="Hint"/>
    <property type="match status" value="1"/>
</dbReference>
<feature type="domain" description="Hint" evidence="18">
    <location>
        <begin position="451"/>
        <end position="496"/>
    </location>
</feature>
<dbReference type="InterPro" id="IPR003587">
    <property type="entry name" value="Hint_dom_N"/>
</dbReference>
<evidence type="ECO:0000259" key="18">
    <source>
        <dbReference type="SMART" id="SM00305"/>
    </source>
</evidence>
<keyword evidence="4 16" id="KW-0645">Protease</keyword>
<dbReference type="InterPro" id="IPR001767">
    <property type="entry name" value="Hedgehog_Hint"/>
</dbReference>
<feature type="domain" description="Hint" evidence="19">
    <location>
        <begin position="315"/>
        <end position="446"/>
    </location>
</feature>
<evidence type="ECO:0000256" key="5">
    <source>
        <dbReference type="ARBA" id="ARBA00022679"/>
    </source>
</evidence>
<dbReference type="SMART" id="SM00305">
    <property type="entry name" value="HintC"/>
    <property type="match status" value="1"/>
</dbReference>
<evidence type="ECO:0000256" key="12">
    <source>
        <dbReference type="ARBA" id="ARBA00023139"/>
    </source>
</evidence>
<comment type="subcellular location">
    <molecule>Sonic hedgehog protein</molecule>
    <subcellularLocation>
        <location evidence="16">Endoplasmic reticulum membrane</location>
    </subcellularLocation>
    <subcellularLocation>
        <location evidence="16">Golgi apparatus membrane</location>
    </subcellularLocation>
</comment>
<evidence type="ECO:0000256" key="2">
    <source>
        <dbReference type="ARBA" id="ARBA00022473"/>
    </source>
</evidence>
<dbReference type="PROSITE" id="PS50817">
    <property type="entry name" value="INTEIN_N_TER"/>
    <property type="match status" value="1"/>
</dbReference>
<dbReference type="SUPFAM" id="SSF51294">
    <property type="entry name" value="Hedgehog/intein (Hint) domain"/>
    <property type="match status" value="1"/>
</dbReference>
<evidence type="ECO:0000313" key="21">
    <source>
        <dbReference type="Proteomes" id="UP001642483"/>
    </source>
</evidence>
<evidence type="ECO:0000256" key="4">
    <source>
        <dbReference type="ARBA" id="ARBA00022670"/>
    </source>
</evidence>
<comment type="similarity">
    <text evidence="1 16">Belongs to the hedgehog family.</text>
</comment>
<evidence type="ECO:0000256" key="1">
    <source>
        <dbReference type="ARBA" id="ARBA00010649"/>
    </source>
</evidence>
<keyword evidence="7 16" id="KW-0732">Signal</keyword>
<dbReference type="InterPro" id="IPR006141">
    <property type="entry name" value="Intein_N"/>
</dbReference>
<feature type="transmembrane region" description="Helical" evidence="17">
    <location>
        <begin position="102"/>
        <end position="119"/>
    </location>
</feature>
<comment type="function">
    <molecule>Protein hedgehog N-product</molecule>
    <text evidence="16">The dually lipidated hedgehog protein N-product is a morphogen which is essential for a variety of patterning events during development.</text>
</comment>
<dbReference type="Gene3D" id="3.30.1380.10">
    <property type="match status" value="1"/>
</dbReference>
<dbReference type="CDD" id="cd00081">
    <property type="entry name" value="Hint"/>
    <property type="match status" value="1"/>
</dbReference>
<comment type="subunit">
    <text evidence="14">Multimer.</text>
</comment>
<evidence type="ECO:0000256" key="6">
    <source>
        <dbReference type="ARBA" id="ARBA00022723"/>
    </source>
</evidence>
<evidence type="ECO:0000259" key="19">
    <source>
        <dbReference type="SMART" id="SM00306"/>
    </source>
</evidence>
<dbReference type="InterPro" id="IPR036844">
    <property type="entry name" value="Hint_dom_sf"/>
</dbReference>
<dbReference type="PANTHER" id="PTHR11889">
    <property type="entry name" value="HEDGEHOG"/>
    <property type="match status" value="1"/>
</dbReference>
<dbReference type="InterPro" id="IPR003586">
    <property type="entry name" value="Hint_dom_C"/>
</dbReference>
<comment type="catalytic activity">
    <reaction evidence="15">
        <text>glycyl-L-cysteinyl-[protein] + cholesterol + H(+) = [protein]-C-terminal glycyl cholesterol ester + N-terminal L-cysteinyl-[protein]</text>
        <dbReference type="Rhea" id="RHEA:59504"/>
        <dbReference type="Rhea" id="RHEA-COMP:12707"/>
        <dbReference type="Rhea" id="RHEA-COMP:15369"/>
        <dbReference type="Rhea" id="RHEA-COMP:15374"/>
        <dbReference type="ChEBI" id="CHEBI:15378"/>
        <dbReference type="ChEBI" id="CHEBI:16113"/>
        <dbReference type="ChEBI" id="CHEBI:65250"/>
        <dbReference type="ChEBI" id="CHEBI:143135"/>
        <dbReference type="ChEBI" id="CHEBI:143140"/>
    </reaction>
    <physiologicalReaction direction="left-to-right" evidence="15">
        <dbReference type="Rhea" id="RHEA:59505"/>
    </physiologicalReaction>
</comment>
<keyword evidence="9 16" id="KW-0068">Autocatalytic cleavage</keyword>
<evidence type="ECO:0000256" key="3">
    <source>
        <dbReference type="ARBA" id="ARBA00022475"/>
    </source>
</evidence>
<evidence type="ECO:0000256" key="11">
    <source>
        <dbReference type="ARBA" id="ARBA00023136"/>
    </source>
</evidence>
<keyword evidence="21" id="KW-1185">Reference proteome</keyword>
<dbReference type="InterPro" id="IPR000320">
    <property type="entry name" value="Hedgehog_signalling_dom"/>
</dbReference>
<name>A0ABP0FNP6_CLALP</name>
<dbReference type="SUPFAM" id="SSF55166">
    <property type="entry name" value="Hedgehog/DD-peptidase"/>
    <property type="match status" value="1"/>
</dbReference>
<evidence type="ECO:0000256" key="8">
    <source>
        <dbReference type="ARBA" id="ARBA00022801"/>
    </source>
</evidence>
<keyword evidence="17" id="KW-1133">Transmembrane helix</keyword>
<keyword evidence="8 16" id="KW-0378">Hydrolase</keyword>
<dbReference type="Pfam" id="PF01085">
    <property type="entry name" value="HH_signal"/>
    <property type="match status" value="1"/>
</dbReference>
<keyword evidence="10" id="KW-0106">Calcium</keyword>
<keyword evidence="16" id="KW-0333">Golgi apparatus</keyword>
<dbReference type="Gene3D" id="2.170.16.10">
    <property type="entry name" value="Hedgehog/Intein (Hint) domain"/>
    <property type="match status" value="1"/>
</dbReference>
<evidence type="ECO:0000256" key="15">
    <source>
        <dbReference type="ARBA" id="ARBA00048589"/>
    </source>
</evidence>
<protein>
    <recommendedName>
        <fullName evidence="16">Hedgehog protein</fullName>
    </recommendedName>
</protein>
<dbReference type="InterPro" id="IPR009045">
    <property type="entry name" value="Zn_M74/Hedgehog-like"/>
</dbReference>
<dbReference type="PRINTS" id="PR00632">
    <property type="entry name" value="SONICHHOG"/>
</dbReference>
<keyword evidence="12" id="KW-0564">Palmitate</keyword>
<evidence type="ECO:0000256" key="10">
    <source>
        <dbReference type="ARBA" id="ARBA00022837"/>
    </source>
</evidence>
<dbReference type="Proteomes" id="UP001642483">
    <property type="component" value="Unassembled WGS sequence"/>
</dbReference>
<evidence type="ECO:0000256" key="16">
    <source>
        <dbReference type="RuleBase" id="RU280812"/>
    </source>
</evidence>